<gene>
    <name evidence="4" type="ORF">JGI1_02244</name>
</gene>
<dbReference type="InterPro" id="IPR046348">
    <property type="entry name" value="SIS_dom_sf"/>
</dbReference>
<evidence type="ECO:0000256" key="1">
    <source>
        <dbReference type="ARBA" id="ARBA00010523"/>
    </source>
</evidence>
<dbReference type="GO" id="GO:1901135">
    <property type="term" value="P:carbohydrate derivative metabolic process"/>
    <property type="evidence" value="ECO:0007669"/>
    <property type="project" value="InterPro"/>
</dbReference>
<dbReference type="GO" id="GO:0004347">
    <property type="term" value="F:glucose-6-phosphate isomerase activity"/>
    <property type="evidence" value="ECO:0007669"/>
    <property type="project" value="InterPro"/>
</dbReference>
<keyword evidence="5" id="KW-1185">Reference proteome</keyword>
<dbReference type="GO" id="GO:0004476">
    <property type="term" value="F:mannose-6-phosphate isomerase activity"/>
    <property type="evidence" value="ECO:0007669"/>
    <property type="project" value="InterPro"/>
</dbReference>
<dbReference type="Proteomes" id="UP000320623">
    <property type="component" value="Unassembled WGS sequence"/>
</dbReference>
<dbReference type="SUPFAM" id="SSF53697">
    <property type="entry name" value="SIS domain"/>
    <property type="match status" value="1"/>
</dbReference>
<evidence type="ECO:0000256" key="2">
    <source>
        <dbReference type="ARBA" id="ARBA00023235"/>
    </source>
</evidence>
<dbReference type="GO" id="GO:0097367">
    <property type="term" value="F:carbohydrate derivative binding"/>
    <property type="evidence" value="ECO:0007669"/>
    <property type="project" value="InterPro"/>
</dbReference>
<dbReference type="PROSITE" id="PS51464">
    <property type="entry name" value="SIS"/>
    <property type="match status" value="1"/>
</dbReference>
<comment type="similarity">
    <text evidence="1">Belongs to the PGI/PMI family.</text>
</comment>
<dbReference type="CDD" id="cd05017">
    <property type="entry name" value="SIS_PGI_PMI_1"/>
    <property type="match status" value="1"/>
</dbReference>
<evidence type="ECO:0000313" key="4">
    <source>
        <dbReference type="EMBL" id="CUU09063.1"/>
    </source>
</evidence>
<sequence>MLRSYLSDEIKVPIIVNRDYFLPKFVDDKTLLIVSSYSGNTEETISAYKDGVKKKSNILCITSNGEIEKMALKKKHPVIKIPSGYPPRAALGYSFFPLLVLFSKLGLIKSKKREINETINLVEEKSKIYSNPEHEENIAYKIALRVVGSLPFIYACGKFDAVAMRWVCQIEENAKMLAHFNVFPEMNHNEIVGWSGEVGGSFKEITSKISVIILRDDGEYERVKYRIEITDELMRPYASEVLNIFSEGKSLLARMFSQIYLGDWVSFYLAILNNVDPTPVKPIEYLKSELAKL</sequence>
<dbReference type="Pfam" id="PF10432">
    <property type="entry name" value="bact-PGI_C"/>
    <property type="match status" value="1"/>
</dbReference>
<dbReference type="InterPro" id="IPR001347">
    <property type="entry name" value="SIS_dom"/>
</dbReference>
<feature type="domain" description="SIS" evidence="3">
    <location>
        <begin position="1"/>
        <end position="118"/>
    </location>
</feature>
<dbReference type="STRING" id="1643428.GCA_001442855_02194"/>
<dbReference type="AlphaFoldDB" id="A0A0S4NCJ7"/>
<protein>
    <submittedName>
        <fullName evidence="4">Bifunctional phosphoglucose/phosphomannose isomerase</fullName>
    </submittedName>
</protein>
<proteinExistence type="inferred from homology"/>
<dbReference type="NCBIfam" id="NF006423">
    <property type="entry name" value="PRK08674.1-2"/>
    <property type="match status" value="1"/>
</dbReference>
<organism evidence="4 5">
    <name type="scientific">Candidatus Thermokryptus mobilis</name>
    <dbReference type="NCBI Taxonomy" id="1643428"/>
    <lineage>
        <taxon>Bacteria</taxon>
        <taxon>Pseudomonadati</taxon>
        <taxon>Candidatus Kryptoniota</taxon>
        <taxon>Candidatus Thermokryptus</taxon>
    </lineage>
</organism>
<keyword evidence="2 4" id="KW-0413">Isomerase</keyword>
<dbReference type="NCBIfam" id="TIGR02128">
    <property type="entry name" value="G6PI_arch"/>
    <property type="match status" value="1"/>
</dbReference>
<dbReference type="GO" id="GO:0005975">
    <property type="term" value="P:carbohydrate metabolic process"/>
    <property type="evidence" value="ECO:0007669"/>
    <property type="project" value="InterPro"/>
</dbReference>
<dbReference type="NCBIfam" id="NF006426">
    <property type="entry name" value="PRK08674.1-6"/>
    <property type="match status" value="1"/>
</dbReference>
<accession>A0A0S4NCJ7</accession>
<dbReference type="InterPro" id="IPR019490">
    <property type="entry name" value="Glu6P/Mann6P_isomerase_C"/>
</dbReference>
<dbReference type="InterPro" id="IPR035484">
    <property type="entry name" value="SIS_PGI/PMI_1"/>
</dbReference>
<dbReference type="Gene3D" id="3.40.50.10490">
    <property type="entry name" value="Glucose-6-phosphate isomerase like protein, domain 1"/>
    <property type="match status" value="2"/>
</dbReference>
<dbReference type="CDD" id="cd05637">
    <property type="entry name" value="SIS_PGI_PMI_2"/>
    <property type="match status" value="1"/>
</dbReference>
<reference evidence="5" key="1">
    <citation type="submission" date="2015-11" db="EMBL/GenBank/DDBJ databases">
        <authorList>
            <person name="Varghese N."/>
        </authorList>
    </citation>
    <scope>NUCLEOTIDE SEQUENCE [LARGE SCALE GENOMIC DNA]</scope>
</reference>
<dbReference type="EMBL" id="FAOO01000028">
    <property type="protein sequence ID" value="CUU09063.1"/>
    <property type="molecule type" value="Genomic_DNA"/>
</dbReference>
<name>A0A0S4NCJ7_9BACT</name>
<evidence type="ECO:0000259" key="3">
    <source>
        <dbReference type="PROSITE" id="PS51464"/>
    </source>
</evidence>
<evidence type="ECO:0000313" key="5">
    <source>
        <dbReference type="Proteomes" id="UP000320623"/>
    </source>
</evidence>